<evidence type="ECO:0000313" key="3">
    <source>
        <dbReference type="Proteomes" id="UP001159363"/>
    </source>
</evidence>
<proteinExistence type="predicted"/>
<keyword evidence="3" id="KW-1185">Reference proteome</keyword>
<sequence>MLEAFRGRSKFRQYIANKPGNYGIKIYGLIDAMMFYTSRLEIYGGKQHEGPYRTDNRASSMVKCLITSIANTGCNITMDNYFTLVRQAEQFLRDHELTIVGTLLRNKSEIPPLFLDTKDKPVHCATFGLGEKCLLVSYVPKKGKNILMISTMHNSDTIDE</sequence>
<accession>A0ABQ9G388</accession>
<reference evidence="2 3" key="1">
    <citation type="submission" date="2023-02" db="EMBL/GenBank/DDBJ databases">
        <title>LHISI_Scaffold_Assembly.</title>
        <authorList>
            <person name="Stuart O.P."/>
            <person name="Cleave R."/>
            <person name="Magrath M.J.L."/>
            <person name="Mikheyev A.S."/>
        </authorList>
    </citation>
    <scope>NUCLEOTIDE SEQUENCE [LARGE SCALE GENOMIC DNA]</scope>
    <source>
        <strain evidence="2">Daus_M_001</strain>
        <tissue evidence="2">Leg muscle</tissue>
    </source>
</reference>
<feature type="domain" description="PiggyBac transposable element-derived protein" evidence="1">
    <location>
        <begin position="4"/>
        <end position="158"/>
    </location>
</feature>
<comment type="caution">
    <text evidence="2">The sequence shown here is derived from an EMBL/GenBank/DDBJ whole genome shotgun (WGS) entry which is preliminary data.</text>
</comment>
<dbReference type="PANTHER" id="PTHR46599:SF6">
    <property type="entry name" value="DUAL SPECIFICITY PHOSPHATASE 26"/>
    <property type="match status" value="1"/>
</dbReference>
<organism evidence="2 3">
    <name type="scientific">Dryococelus australis</name>
    <dbReference type="NCBI Taxonomy" id="614101"/>
    <lineage>
        <taxon>Eukaryota</taxon>
        <taxon>Metazoa</taxon>
        <taxon>Ecdysozoa</taxon>
        <taxon>Arthropoda</taxon>
        <taxon>Hexapoda</taxon>
        <taxon>Insecta</taxon>
        <taxon>Pterygota</taxon>
        <taxon>Neoptera</taxon>
        <taxon>Polyneoptera</taxon>
        <taxon>Phasmatodea</taxon>
        <taxon>Verophasmatodea</taxon>
        <taxon>Anareolatae</taxon>
        <taxon>Phasmatidae</taxon>
        <taxon>Eurycanthinae</taxon>
        <taxon>Dryococelus</taxon>
    </lineage>
</organism>
<dbReference type="PANTHER" id="PTHR46599">
    <property type="entry name" value="PIGGYBAC TRANSPOSABLE ELEMENT-DERIVED PROTEIN 4"/>
    <property type="match status" value="1"/>
</dbReference>
<dbReference type="Pfam" id="PF13843">
    <property type="entry name" value="DDE_Tnp_1_7"/>
    <property type="match status" value="1"/>
</dbReference>
<name>A0ABQ9G388_9NEOP</name>
<evidence type="ECO:0000313" key="2">
    <source>
        <dbReference type="EMBL" id="KAJ8866945.1"/>
    </source>
</evidence>
<dbReference type="EMBL" id="JARBHB010000016">
    <property type="protein sequence ID" value="KAJ8866945.1"/>
    <property type="molecule type" value="Genomic_DNA"/>
</dbReference>
<protein>
    <recommendedName>
        <fullName evidence="1">PiggyBac transposable element-derived protein domain-containing protein</fullName>
    </recommendedName>
</protein>
<evidence type="ECO:0000259" key="1">
    <source>
        <dbReference type="Pfam" id="PF13843"/>
    </source>
</evidence>
<gene>
    <name evidence="2" type="ORF">PR048_032807</name>
</gene>
<dbReference type="InterPro" id="IPR029526">
    <property type="entry name" value="PGBD"/>
</dbReference>
<dbReference type="Proteomes" id="UP001159363">
    <property type="component" value="Chromosome 15"/>
</dbReference>